<feature type="region of interest" description="Disordered" evidence="1">
    <location>
        <begin position="49"/>
        <end position="85"/>
    </location>
</feature>
<dbReference type="EMBL" id="CP014060">
    <property type="protein sequence ID" value="AUZ18216.1"/>
    <property type="molecule type" value="Genomic_DNA"/>
</dbReference>
<accession>A0A2L0PU42</accession>
<feature type="compositionally biased region" description="Low complexity" evidence="1">
    <location>
        <begin position="63"/>
        <end position="74"/>
    </location>
</feature>
<sequence>MRGRRRIVRRRGAGNGRWRRGRIALGRASRAFAGRGRRRHRGVRRWHAWAGGRGGPLRRRGRASSGGAQRHGQGAQRGGPPMWGV</sequence>
<gene>
    <name evidence="2" type="ORF">AL504_31795</name>
</gene>
<dbReference type="AlphaFoldDB" id="A0A2L0PU42"/>
<evidence type="ECO:0000313" key="3">
    <source>
        <dbReference type="Proteomes" id="UP000060602"/>
    </source>
</evidence>
<evidence type="ECO:0000313" key="2">
    <source>
        <dbReference type="EMBL" id="AUZ18216.1"/>
    </source>
</evidence>
<evidence type="ECO:0000256" key="1">
    <source>
        <dbReference type="SAM" id="MobiDB-lite"/>
    </source>
</evidence>
<name>A0A2L0PU42_ALCXX</name>
<dbReference type="Proteomes" id="UP000060602">
    <property type="component" value="Chromosome"/>
</dbReference>
<reference evidence="3" key="1">
    <citation type="submission" date="2015-12" db="EMBL/GenBank/DDBJ databases">
        <title>FDA dAtabase for Regulatory Grade micrObial Sequences (FDA-ARGOS): Supporting development and validation of Infectious Disease Dx tests.</title>
        <authorList>
            <person name="Case J."/>
            <person name="Tallon L."/>
            <person name="Sadzewicz L."/>
            <person name="Sengamalay N."/>
            <person name="Ott S."/>
            <person name="Godinez A."/>
            <person name="Nagaraj S."/>
            <person name="Nadendla S."/>
            <person name="Sichtig H."/>
        </authorList>
    </citation>
    <scope>NUCLEOTIDE SEQUENCE [LARGE SCALE GENOMIC DNA]</scope>
    <source>
        <strain evidence="3">FDAARGOS_147</strain>
    </source>
</reference>
<protein>
    <submittedName>
        <fullName evidence="2">Uncharacterized protein</fullName>
    </submittedName>
</protein>
<proteinExistence type="predicted"/>
<organism evidence="2 3">
    <name type="scientific">Alcaligenes xylosoxydans xylosoxydans</name>
    <name type="common">Achromobacter xylosoxidans</name>
    <dbReference type="NCBI Taxonomy" id="85698"/>
    <lineage>
        <taxon>Bacteria</taxon>
        <taxon>Pseudomonadati</taxon>
        <taxon>Pseudomonadota</taxon>
        <taxon>Betaproteobacteria</taxon>
        <taxon>Burkholderiales</taxon>
        <taxon>Alcaligenaceae</taxon>
        <taxon>Achromobacter</taxon>
    </lineage>
</organism>